<accession>A0A7S0FSR6</accession>
<sequence>MVAAFSTERHASQGTRGSIYASVLGTPERRAKGPAREEQRPGIRCARRAGAAALAAVLASTAALGATAWRRGGASLGRHWLWQHVGKSNMQKQEWAWGTCEHMGKDVAYLFRKPLKHYLDHIATADQCCTYCQSTPKCKSWTWVQHLGYCYMEDTPPVKNISKKGYWSGLSMPHTTRLPGTHQQQGRAHPGGSGSPSPAPPANGVSAASTIASASGGTPSLATSTPVVGAGKPVVSTGSAVSGLGSPIKGGAATQAAFAGFLAIWRDSYKSDDGSVPEVDDMALPSAFKGIPTKIVVSSGGAAGGVVTEGMGYGIMVEAFKAVAGDKIGLANGIALLRGWLGMVYGPTNTPHPFGGGTERGGSSHVDTYPYGVSAIAGAGPGGTPSGVAGWKYPINQCFPVCQGSATDGDEDAVLGMIYLSAALGYPEDFVDMVMRAVIAFASADLGFPDLYRTLPDGTKLFVPKGGSQWGGLLPEQGKFKSSQEAWCYNPSYFAPGHYRAFRDYAKKHWRPSFDAYLPPHLDGSRSTVADLTAAFNGAVIAGYNILYYSSCVSGAVGNWVGVKAECPNKEDLSCAGVPWTHTPYVGPHGTCTASGTTFGSYGPDASRTPWRIAMDYILYPEESSQVTMYTRAGMADPTIVFNAKVYLNRMANQYKNHARCDAARGDCHAVGSTRTETFKLSVAFDQGPHMTCHNVPNAAQSWWAAFMAWPTFTAFVAPLEPLSASDSAAWLDALASNCEFTGKALLGSVCSSSYFELGQEVISTMVMAGAVVPLKEAAQAEPQLVFK</sequence>
<gene>
    <name evidence="2" type="ORF">PBAH0796_LOCUS24712</name>
</gene>
<dbReference type="EMBL" id="HBEG01040453">
    <property type="protein sequence ID" value="CAD8380244.1"/>
    <property type="molecule type" value="Transcribed_RNA"/>
</dbReference>
<name>A0A7S0FSR6_9DINO</name>
<reference evidence="2" key="1">
    <citation type="submission" date="2021-01" db="EMBL/GenBank/DDBJ databases">
        <authorList>
            <person name="Corre E."/>
            <person name="Pelletier E."/>
            <person name="Niang G."/>
            <person name="Scheremetjew M."/>
            <person name="Finn R."/>
            <person name="Kale V."/>
            <person name="Holt S."/>
            <person name="Cochrane G."/>
            <person name="Meng A."/>
            <person name="Brown T."/>
            <person name="Cohen L."/>
        </authorList>
    </citation>
    <scope>NUCLEOTIDE SEQUENCE</scope>
    <source>
        <strain evidence="2">Pbaha01</strain>
    </source>
</reference>
<protein>
    <recommendedName>
        <fullName evidence="3">Apple domain-containing protein</fullName>
    </recommendedName>
</protein>
<evidence type="ECO:0000313" key="2">
    <source>
        <dbReference type="EMBL" id="CAD8380244.1"/>
    </source>
</evidence>
<proteinExistence type="predicted"/>
<evidence type="ECO:0000256" key="1">
    <source>
        <dbReference type="SAM" id="MobiDB-lite"/>
    </source>
</evidence>
<dbReference type="Gene3D" id="3.50.4.10">
    <property type="entry name" value="Hepatocyte Growth Factor"/>
    <property type="match status" value="1"/>
</dbReference>
<dbReference type="AlphaFoldDB" id="A0A7S0FSR6"/>
<dbReference type="InterPro" id="IPR012341">
    <property type="entry name" value="6hp_glycosidase-like_sf"/>
</dbReference>
<dbReference type="InterPro" id="IPR008928">
    <property type="entry name" value="6-hairpin_glycosidase_sf"/>
</dbReference>
<organism evidence="2">
    <name type="scientific">Pyrodinium bahamense</name>
    <dbReference type="NCBI Taxonomy" id="73915"/>
    <lineage>
        <taxon>Eukaryota</taxon>
        <taxon>Sar</taxon>
        <taxon>Alveolata</taxon>
        <taxon>Dinophyceae</taxon>
        <taxon>Gonyaulacales</taxon>
        <taxon>Pyrocystaceae</taxon>
        <taxon>Pyrodinium</taxon>
    </lineage>
</organism>
<feature type="region of interest" description="Disordered" evidence="1">
    <location>
        <begin position="172"/>
        <end position="217"/>
    </location>
</feature>
<feature type="compositionally biased region" description="Low complexity" evidence="1">
    <location>
        <begin position="202"/>
        <end position="217"/>
    </location>
</feature>
<dbReference type="GO" id="GO:0005975">
    <property type="term" value="P:carbohydrate metabolic process"/>
    <property type="evidence" value="ECO:0007669"/>
    <property type="project" value="InterPro"/>
</dbReference>
<dbReference type="SUPFAM" id="SSF48208">
    <property type="entry name" value="Six-hairpin glycosidases"/>
    <property type="match status" value="1"/>
</dbReference>
<evidence type="ECO:0008006" key="3">
    <source>
        <dbReference type="Google" id="ProtNLM"/>
    </source>
</evidence>
<dbReference type="Gene3D" id="1.50.10.10">
    <property type="match status" value="1"/>
</dbReference>